<keyword evidence="2" id="KW-1185">Reference proteome</keyword>
<reference evidence="1 2" key="1">
    <citation type="submission" date="2024-09" db="EMBL/GenBank/DDBJ databases">
        <authorList>
            <person name="Sun Q."/>
            <person name="Mori K."/>
        </authorList>
    </citation>
    <scope>NUCLEOTIDE SEQUENCE [LARGE SCALE GENOMIC DNA]</scope>
    <source>
        <strain evidence="1 2">TBRC 3947</strain>
    </source>
</reference>
<proteinExistence type="predicted"/>
<comment type="caution">
    <text evidence="1">The sequence shown here is derived from an EMBL/GenBank/DDBJ whole genome shotgun (WGS) entry which is preliminary data.</text>
</comment>
<dbReference type="Proteomes" id="UP001589867">
    <property type="component" value="Unassembled WGS sequence"/>
</dbReference>
<evidence type="ECO:0000313" key="1">
    <source>
        <dbReference type="EMBL" id="MFC0526924.1"/>
    </source>
</evidence>
<organism evidence="1 2">
    <name type="scientific">Phytohabitans kaempferiae</name>
    <dbReference type="NCBI Taxonomy" id="1620943"/>
    <lineage>
        <taxon>Bacteria</taxon>
        <taxon>Bacillati</taxon>
        <taxon>Actinomycetota</taxon>
        <taxon>Actinomycetes</taxon>
        <taxon>Micromonosporales</taxon>
        <taxon>Micromonosporaceae</taxon>
    </lineage>
</organism>
<evidence type="ECO:0000313" key="2">
    <source>
        <dbReference type="Proteomes" id="UP001589867"/>
    </source>
</evidence>
<name>A0ABV6LX65_9ACTN</name>
<gene>
    <name evidence="1" type="ORF">ACFFIA_04560</name>
</gene>
<sequence>MDNGDKRQLDVLAEIIASKRVGRDHVRLAAEIVIVDDDLTEAVLAHGEPSTEGWFDANEKIQDRIEEYQDAWVGLNSVRSMIVGGSLTCEALVALNRLTLTMRASIDQYKATVARLNELGKNDDLDVNDF</sequence>
<dbReference type="EMBL" id="JBHLUH010000005">
    <property type="protein sequence ID" value="MFC0526924.1"/>
    <property type="molecule type" value="Genomic_DNA"/>
</dbReference>
<dbReference type="RefSeq" id="WP_377245807.1">
    <property type="nucleotide sequence ID" value="NZ_JBHLUH010000005.1"/>
</dbReference>
<protein>
    <submittedName>
        <fullName evidence="1">Uncharacterized protein</fullName>
    </submittedName>
</protein>
<accession>A0ABV6LX65</accession>